<dbReference type="InterPro" id="IPR018060">
    <property type="entry name" value="HTH_AraC"/>
</dbReference>
<proteinExistence type="predicted"/>
<dbReference type="Gene3D" id="2.60.120.10">
    <property type="entry name" value="Jelly Rolls"/>
    <property type="match status" value="1"/>
</dbReference>
<dbReference type="PANTHER" id="PTHR43280:SF34">
    <property type="entry name" value="ARAC-FAMILY TRANSCRIPTIONAL REGULATOR"/>
    <property type="match status" value="1"/>
</dbReference>
<evidence type="ECO:0000256" key="3">
    <source>
        <dbReference type="ARBA" id="ARBA00023163"/>
    </source>
</evidence>
<dbReference type="Pfam" id="PF02311">
    <property type="entry name" value="AraC_binding"/>
    <property type="match status" value="1"/>
</dbReference>
<dbReference type="RefSeq" id="WP_158214195.1">
    <property type="nucleotide sequence ID" value="NZ_NEWD01000028.1"/>
</dbReference>
<dbReference type="SMART" id="SM00342">
    <property type="entry name" value="HTH_ARAC"/>
    <property type="match status" value="1"/>
</dbReference>
<dbReference type="PANTHER" id="PTHR43280">
    <property type="entry name" value="ARAC-FAMILY TRANSCRIPTIONAL REGULATOR"/>
    <property type="match status" value="1"/>
</dbReference>
<dbReference type="SUPFAM" id="SSF46689">
    <property type="entry name" value="Homeodomain-like"/>
    <property type="match status" value="2"/>
</dbReference>
<protein>
    <submittedName>
        <fullName evidence="5">Transcriptional regulator of rhamnose utilization, AraC family</fullName>
    </submittedName>
</protein>
<keyword evidence="2" id="KW-0238">DNA-binding</keyword>
<dbReference type="GO" id="GO:0003700">
    <property type="term" value="F:DNA-binding transcription factor activity"/>
    <property type="evidence" value="ECO:0007669"/>
    <property type="project" value="InterPro"/>
</dbReference>
<dbReference type="InterPro" id="IPR037923">
    <property type="entry name" value="HTH-like"/>
</dbReference>
<keyword evidence="6" id="KW-1185">Reference proteome</keyword>
<dbReference type="InterPro" id="IPR009057">
    <property type="entry name" value="Homeodomain-like_sf"/>
</dbReference>
<keyword evidence="1" id="KW-0805">Transcription regulation</keyword>
<organism evidence="5 6">
    <name type="scientific">Bifidobacterium vansinderenii</name>
    <dbReference type="NCBI Taxonomy" id="1984871"/>
    <lineage>
        <taxon>Bacteria</taxon>
        <taxon>Bacillati</taxon>
        <taxon>Actinomycetota</taxon>
        <taxon>Actinomycetes</taxon>
        <taxon>Bifidobacteriales</taxon>
        <taxon>Bifidobacteriaceae</taxon>
        <taxon>Bifidobacterium</taxon>
    </lineage>
</organism>
<reference evidence="5 6" key="1">
    <citation type="submission" date="2017-05" db="EMBL/GenBank/DDBJ databases">
        <title>Bifidobacterium vansinderenii sp. nov.</title>
        <authorList>
            <person name="Lugli G.A."/>
            <person name="Duranti S."/>
            <person name="Mangifesta M."/>
        </authorList>
    </citation>
    <scope>NUCLEOTIDE SEQUENCE [LARGE SCALE GENOMIC DNA]</scope>
    <source>
        <strain evidence="5 6">Tam10B</strain>
    </source>
</reference>
<accession>A0A229VW49</accession>
<dbReference type="InterPro" id="IPR003313">
    <property type="entry name" value="AraC-bd"/>
</dbReference>
<evidence type="ECO:0000256" key="1">
    <source>
        <dbReference type="ARBA" id="ARBA00023015"/>
    </source>
</evidence>
<gene>
    <name evidence="5" type="ORF">Tam10B_1940</name>
</gene>
<dbReference type="GO" id="GO:0043565">
    <property type="term" value="F:sequence-specific DNA binding"/>
    <property type="evidence" value="ECO:0007669"/>
    <property type="project" value="InterPro"/>
</dbReference>
<feature type="domain" description="HTH araC/xylS-type" evidence="4">
    <location>
        <begin position="186"/>
        <end position="283"/>
    </location>
</feature>
<comment type="caution">
    <text evidence="5">The sequence shown here is derived from an EMBL/GenBank/DDBJ whole genome shotgun (WGS) entry which is preliminary data.</text>
</comment>
<evidence type="ECO:0000313" key="5">
    <source>
        <dbReference type="EMBL" id="OXM99847.1"/>
    </source>
</evidence>
<keyword evidence="3" id="KW-0804">Transcription</keyword>
<dbReference type="AlphaFoldDB" id="A0A229VW49"/>
<evidence type="ECO:0000259" key="4">
    <source>
        <dbReference type="PROSITE" id="PS01124"/>
    </source>
</evidence>
<dbReference type="PROSITE" id="PS01124">
    <property type="entry name" value="HTH_ARAC_FAMILY_2"/>
    <property type="match status" value="1"/>
</dbReference>
<dbReference type="OrthoDB" id="3186094at2"/>
<dbReference type="Pfam" id="PF12833">
    <property type="entry name" value="HTH_18"/>
    <property type="match status" value="1"/>
</dbReference>
<evidence type="ECO:0000313" key="6">
    <source>
        <dbReference type="Proteomes" id="UP000215433"/>
    </source>
</evidence>
<dbReference type="Gene3D" id="1.10.10.60">
    <property type="entry name" value="Homeodomain-like"/>
    <property type="match status" value="2"/>
</dbReference>
<evidence type="ECO:0000256" key="2">
    <source>
        <dbReference type="ARBA" id="ARBA00023125"/>
    </source>
</evidence>
<dbReference type="SUPFAM" id="SSF51215">
    <property type="entry name" value="Regulatory protein AraC"/>
    <property type="match status" value="1"/>
</dbReference>
<dbReference type="InterPro" id="IPR014710">
    <property type="entry name" value="RmlC-like_jellyroll"/>
</dbReference>
<name>A0A229VW49_9BIFI</name>
<sequence length="296" mass="34084">MTQQERQQRVVIVNSMISDRFEIYHVDSQVVEHAQLHYHDFHEINCVLQGTGVFHLGGSEYTTEPGTVTFAHSNDLHNIVRQSSDYYERAYIYVRDEFLASRSTANTDLTACFTDNGKPASRVIRMDPEELRRQIAKLDQQPDGSYGSDLSYEQRFLEFMVVLNKAVANSANDVTPSSKPVSSLITNVMEYVNENLAGDCSLDAIADRFFINKYYLSRQFKKSTGLNLHEFILKKRLLRSKELLRESGSAQNVYKQCGFASYTHFLRCFKQEFHMTTKEFLSRNDSIDVVHFAAHE</sequence>
<dbReference type="Proteomes" id="UP000215433">
    <property type="component" value="Unassembled WGS sequence"/>
</dbReference>
<dbReference type="EMBL" id="NEWD01000028">
    <property type="protein sequence ID" value="OXM99847.1"/>
    <property type="molecule type" value="Genomic_DNA"/>
</dbReference>